<keyword evidence="3" id="KW-1185">Reference proteome</keyword>
<gene>
    <name evidence="2" type="ORF">C2S53_020119</name>
</gene>
<organism evidence="2 3">
    <name type="scientific">Perilla frutescens var. hirtella</name>
    <name type="common">Perilla citriodora</name>
    <name type="synonym">Perilla setoyensis</name>
    <dbReference type="NCBI Taxonomy" id="608512"/>
    <lineage>
        <taxon>Eukaryota</taxon>
        <taxon>Viridiplantae</taxon>
        <taxon>Streptophyta</taxon>
        <taxon>Embryophyta</taxon>
        <taxon>Tracheophyta</taxon>
        <taxon>Spermatophyta</taxon>
        <taxon>Magnoliopsida</taxon>
        <taxon>eudicotyledons</taxon>
        <taxon>Gunneridae</taxon>
        <taxon>Pentapetalae</taxon>
        <taxon>asterids</taxon>
        <taxon>lamiids</taxon>
        <taxon>Lamiales</taxon>
        <taxon>Lamiaceae</taxon>
        <taxon>Nepetoideae</taxon>
        <taxon>Elsholtzieae</taxon>
        <taxon>Perilla</taxon>
    </lineage>
</organism>
<feature type="compositionally biased region" description="Polar residues" evidence="1">
    <location>
        <begin position="152"/>
        <end position="164"/>
    </location>
</feature>
<proteinExistence type="predicted"/>
<protein>
    <submittedName>
        <fullName evidence="2">Uncharacterized protein</fullName>
    </submittedName>
</protein>
<evidence type="ECO:0000313" key="2">
    <source>
        <dbReference type="EMBL" id="KAH6821899.1"/>
    </source>
</evidence>
<reference evidence="2 3" key="1">
    <citation type="journal article" date="2021" name="Nat. Commun.">
        <title>Incipient diploidization of the medicinal plant Perilla within 10,000 years.</title>
        <authorList>
            <person name="Zhang Y."/>
            <person name="Shen Q."/>
            <person name="Leng L."/>
            <person name="Zhang D."/>
            <person name="Chen S."/>
            <person name="Shi Y."/>
            <person name="Ning Z."/>
            <person name="Chen S."/>
        </authorList>
    </citation>
    <scope>NUCLEOTIDE SEQUENCE [LARGE SCALE GENOMIC DNA]</scope>
    <source>
        <strain evidence="3">cv. PC099</strain>
    </source>
</reference>
<feature type="compositionally biased region" description="Basic and acidic residues" evidence="1">
    <location>
        <begin position="53"/>
        <end position="69"/>
    </location>
</feature>
<feature type="region of interest" description="Disordered" evidence="1">
    <location>
        <begin position="145"/>
        <end position="164"/>
    </location>
</feature>
<feature type="compositionally biased region" description="Polar residues" evidence="1">
    <location>
        <begin position="39"/>
        <end position="49"/>
    </location>
</feature>
<feature type="compositionally biased region" description="Low complexity" evidence="1">
    <location>
        <begin position="70"/>
        <end position="79"/>
    </location>
</feature>
<feature type="region of interest" description="Disordered" evidence="1">
    <location>
        <begin position="31"/>
        <end position="83"/>
    </location>
</feature>
<evidence type="ECO:0000256" key="1">
    <source>
        <dbReference type="SAM" id="MobiDB-lite"/>
    </source>
</evidence>
<comment type="caution">
    <text evidence="2">The sequence shown here is derived from an EMBL/GenBank/DDBJ whole genome shotgun (WGS) entry which is preliminary data.</text>
</comment>
<name>A0AAD4IV78_PERFH</name>
<dbReference type="EMBL" id="SDAM02001842">
    <property type="protein sequence ID" value="KAH6821899.1"/>
    <property type="molecule type" value="Genomic_DNA"/>
</dbReference>
<accession>A0AAD4IV78</accession>
<dbReference type="AlphaFoldDB" id="A0AAD4IV78"/>
<evidence type="ECO:0000313" key="3">
    <source>
        <dbReference type="Proteomes" id="UP001190926"/>
    </source>
</evidence>
<dbReference type="Proteomes" id="UP001190926">
    <property type="component" value="Unassembled WGS sequence"/>
</dbReference>
<sequence length="215" mass="23678">MSLPCAGAKLGGCRIGELASCFLACRISLEEEEPDISRSKPQSKTSNRSIAPDSRKTSESKRRHVEEHAAASVQSSSHHTCSGGCTCRATEGEPRFAEEDYIVFCFGEDGEIQMINDAKSSETYTRPSSEAAATLQPCITRKGGEMEEEMNPNPSKMDSFESCESNLSDTSTTSSFSFPALGMEWIGSPVHMPNTEKHEAPSLRRRCCRFIRRLH</sequence>